<keyword evidence="6 14" id="KW-0808">Transferase</keyword>
<keyword evidence="11" id="KW-0472">Membrane</keyword>
<evidence type="ECO:0000256" key="6">
    <source>
        <dbReference type="ARBA" id="ARBA00022777"/>
    </source>
</evidence>
<evidence type="ECO:0000259" key="13">
    <source>
        <dbReference type="PROSITE" id="PS50110"/>
    </source>
</evidence>
<keyword evidence="5 10" id="KW-0597">Phosphoprotein</keyword>
<evidence type="ECO:0000256" key="7">
    <source>
        <dbReference type="ARBA" id="ARBA00023012"/>
    </source>
</evidence>
<keyword evidence="11" id="KW-0812">Transmembrane</keyword>
<dbReference type="PROSITE" id="PS50109">
    <property type="entry name" value="HIS_KIN"/>
    <property type="match status" value="1"/>
</dbReference>
<dbReference type="SUPFAM" id="SSF47226">
    <property type="entry name" value="Histidine-containing phosphotransfer domain, HPT domain"/>
    <property type="match status" value="1"/>
</dbReference>
<dbReference type="Proteomes" id="UP000199228">
    <property type="component" value="Unassembled WGS sequence"/>
</dbReference>
<evidence type="ECO:0000313" key="14">
    <source>
        <dbReference type="EMBL" id="SDB06916.1"/>
    </source>
</evidence>
<evidence type="ECO:0000256" key="8">
    <source>
        <dbReference type="ARBA" id="ARBA00024867"/>
    </source>
</evidence>
<protein>
    <recommendedName>
        <fullName evidence="9">Circadian input-output histidine kinase CikA</fullName>
        <ecNumber evidence="3">2.7.13.3</ecNumber>
    </recommendedName>
    <alternativeName>
        <fullName evidence="4">Stage 0 sporulation protein A homolog</fullName>
    </alternativeName>
</protein>
<evidence type="ECO:0000313" key="15">
    <source>
        <dbReference type="Proteomes" id="UP000199228"/>
    </source>
</evidence>
<gene>
    <name evidence="14" type="ORF">SAMN02910417_00497</name>
</gene>
<keyword evidence="6 14" id="KW-0418">Kinase</keyword>
<comment type="catalytic activity">
    <reaction evidence="1">
        <text>ATP + protein L-histidine = ADP + protein N-phospho-L-histidine.</text>
        <dbReference type="EC" id="2.7.13.3"/>
    </reaction>
</comment>
<dbReference type="STRING" id="1732.SAMN02910417_00497"/>
<dbReference type="SMART" id="SM00448">
    <property type="entry name" value="REC"/>
    <property type="match status" value="1"/>
</dbReference>
<dbReference type="CDD" id="cd17546">
    <property type="entry name" value="REC_hyHK_CKI1_RcsC-like"/>
    <property type="match status" value="1"/>
</dbReference>
<name>A0A1G6AF35_EUBOX</name>
<reference evidence="14 15" key="1">
    <citation type="submission" date="2016-10" db="EMBL/GenBank/DDBJ databases">
        <authorList>
            <person name="de Groot N.N."/>
        </authorList>
    </citation>
    <scope>NUCLEOTIDE SEQUENCE [LARGE SCALE GENOMIC DNA]</scope>
    <source>
        <strain evidence="14 15">DSM 3217</strain>
    </source>
</reference>
<dbReference type="CDD" id="cd00082">
    <property type="entry name" value="HisKA"/>
    <property type="match status" value="1"/>
</dbReference>
<dbReference type="SUPFAM" id="SSF47384">
    <property type="entry name" value="Homodimeric domain of signal transducing histidine kinase"/>
    <property type="match status" value="1"/>
</dbReference>
<dbReference type="InterPro" id="IPR005467">
    <property type="entry name" value="His_kinase_dom"/>
</dbReference>
<dbReference type="GO" id="GO:0005886">
    <property type="term" value="C:plasma membrane"/>
    <property type="evidence" value="ECO:0007669"/>
    <property type="project" value="UniProtKB-SubCell"/>
</dbReference>
<dbReference type="FunFam" id="3.30.565.10:FF:000010">
    <property type="entry name" value="Sensor histidine kinase RcsC"/>
    <property type="match status" value="1"/>
</dbReference>
<evidence type="ECO:0000256" key="1">
    <source>
        <dbReference type="ARBA" id="ARBA00000085"/>
    </source>
</evidence>
<dbReference type="InterPro" id="IPR004358">
    <property type="entry name" value="Sig_transdc_His_kin-like_C"/>
</dbReference>
<dbReference type="Pfam" id="PF02518">
    <property type="entry name" value="HATPase_c"/>
    <property type="match status" value="1"/>
</dbReference>
<evidence type="ECO:0000256" key="3">
    <source>
        <dbReference type="ARBA" id="ARBA00012438"/>
    </source>
</evidence>
<feature type="domain" description="Response regulatory" evidence="13">
    <location>
        <begin position="647"/>
        <end position="765"/>
    </location>
</feature>
<evidence type="ECO:0000256" key="11">
    <source>
        <dbReference type="SAM" id="Phobius"/>
    </source>
</evidence>
<dbReference type="SUPFAM" id="SSF52172">
    <property type="entry name" value="CheY-like"/>
    <property type="match status" value="1"/>
</dbReference>
<dbReference type="SMART" id="SM00387">
    <property type="entry name" value="HATPase_c"/>
    <property type="match status" value="1"/>
</dbReference>
<dbReference type="Gene3D" id="3.30.565.10">
    <property type="entry name" value="Histidine kinase-like ATPase, C-terminal domain"/>
    <property type="match status" value="1"/>
</dbReference>
<evidence type="ECO:0000256" key="2">
    <source>
        <dbReference type="ARBA" id="ARBA00006402"/>
    </source>
</evidence>
<dbReference type="GO" id="GO:0005524">
    <property type="term" value="F:ATP binding"/>
    <property type="evidence" value="ECO:0007669"/>
    <property type="project" value="UniProtKB-KW"/>
</dbReference>
<organism evidence="14 15">
    <name type="scientific">Eubacterium oxidoreducens</name>
    <dbReference type="NCBI Taxonomy" id="1732"/>
    <lineage>
        <taxon>Bacteria</taxon>
        <taxon>Bacillati</taxon>
        <taxon>Bacillota</taxon>
        <taxon>Clostridia</taxon>
        <taxon>Eubacteriales</taxon>
        <taxon>Eubacteriaceae</taxon>
        <taxon>Eubacterium</taxon>
    </lineage>
</organism>
<evidence type="ECO:0000256" key="5">
    <source>
        <dbReference type="ARBA" id="ARBA00022553"/>
    </source>
</evidence>
<dbReference type="Gene3D" id="1.20.120.160">
    <property type="entry name" value="HPT domain"/>
    <property type="match status" value="1"/>
</dbReference>
<proteinExistence type="inferred from homology"/>
<feature type="transmembrane region" description="Helical" evidence="11">
    <location>
        <begin position="12"/>
        <end position="34"/>
    </location>
</feature>
<dbReference type="PRINTS" id="PR00344">
    <property type="entry name" value="BCTRLSENSOR"/>
</dbReference>
<accession>A0A1G6AF35</accession>
<dbReference type="SUPFAM" id="SSF55874">
    <property type="entry name" value="ATPase domain of HSP90 chaperone/DNA topoisomerase II/histidine kinase"/>
    <property type="match status" value="1"/>
</dbReference>
<dbReference type="InterPro" id="IPR003661">
    <property type="entry name" value="HisK_dim/P_dom"/>
</dbReference>
<dbReference type="Gene3D" id="3.40.50.2300">
    <property type="match status" value="1"/>
</dbReference>
<keyword evidence="11" id="KW-1133">Transmembrane helix</keyword>
<dbReference type="OrthoDB" id="9804263at2"/>
<comment type="function">
    <text evidence="8">May play the central regulatory role in sporulation. It may be an element of the effector pathway responsible for the activation of sporulation genes in response to nutritional stress. Spo0A may act in concert with spo0H (a sigma factor) to control the expression of some genes that are critical to the sporulation process.</text>
</comment>
<sequence length="986" mass="112453">MKANRAKNKIIFIVIMGLVCALLLVAQLVSGWYFNNQKHQSVGLAQEEDIYADMHYRGDSTSSWEKIDLGIWGNIYDIEVFNNSSVLLKDWSITVNIQNDCYINQFWNGQVEIHQYVGTDKETVQKLSLADYELEDLELDYIMDGADLLIPLKKGDSVIYYPTDNFQEKPIPPGNSVTVGGIFYYKDEIDLTNYTMDYYCYRDITKGVLFFIFVVLAVAWLFVVGIYLVARYVYRKTKKENELRMSGISCLSELYEVVYIVDLQTDTVMLVGNDLTKDKDRPKDMPAHEQFEHLFRVDPKEEYLELTQEFADLSTIAGRLATKNSIVFEYESKKYGWNRIQFIAMERNNHDMVTKVLFTVQQINEEKEQINRVLSQVEKANSESNAKSAFLANMSHEIRTPINTILGLDTMILRECSENSVRAYARDIKVAGNMLLALINGILDYSKLEAGKMELVEGEYSLKKMIYEAECVVKTRIRSKNLEFRIDVSENLPDHLYGDDVRLKQVIINLLTNALKYTESGGIRMAVYGKMTQEDKVHLLFSVKDSGSGITPENQKKLFERFSRFDSKKNRNVEGTGIGMNLVQGLLDLMGSQLKVASVYGKGSDFYFEVEQKVIDSTPVGKVNWDTVNTELIGEDEKSSFKAPKARILVVDDNDMNLIVFANLLKETQMQIDKETSGAAALELTKKKEYDLIFMDHMMPEMDGIEAFHAIREQVDGKNKNTPVIILTANAMQGAKEQYLQEGFNDFLAKPIEESKLEEKIVQILSPELIEEASTANTEKNEITMPEIEGVDVGYALEHSGGIDGALRIMERFEQLAMSDAEELKQYYDELREDPDNYDALTHYRIKVHAMKTSAALCGAIQLHGAAAQLEYAARDKKVQQILETTNYFLEFWEKVYLSFKEYFEKTRNVDVKEGSIHEEALVSLLKQLITSMNAYDIKGADSIVKELDSYQDDEALQEVMEEIKVSVANLDAEGCETICRKMIGD</sequence>
<dbReference type="EC" id="2.7.13.3" evidence="3"/>
<dbReference type="EMBL" id="FMXR01000005">
    <property type="protein sequence ID" value="SDB06916.1"/>
    <property type="molecule type" value="Genomic_DNA"/>
</dbReference>
<dbReference type="PANTHER" id="PTHR45339">
    <property type="entry name" value="HYBRID SIGNAL TRANSDUCTION HISTIDINE KINASE J"/>
    <property type="match status" value="1"/>
</dbReference>
<dbReference type="Pfam" id="PF00512">
    <property type="entry name" value="HisKA"/>
    <property type="match status" value="1"/>
</dbReference>
<keyword evidence="15" id="KW-1185">Reference proteome</keyword>
<evidence type="ECO:0000256" key="4">
    <source>
        <dbReference type="ARBA" id="ARBA00018672"/>
    </source>
</evidence>
<dbReference type="PROSITE" id="PS50110">
    <property type="entry name" value="RESPONSE_REGULATORY"/>
    <property type="match status" value="1"/>
</dbReference>
<dbReference type="AlphaFoldDB" id="A0A1G6AF35"/>
<dbReference type="InterPro" id="IPR011006">
    <property type="entry name" value="CheY-like_superfamily"/>
</dbReference>
<dbReference type="Gene3D" id="1.10.287.130">
    <property type="match status" value="1"/>
</dbReference>
<feature type="domain" description="Histidine kinase" evidence="12">
    <location>
        <begin position="393"/>
        <end position="614"/>
    </location>
</feature>
<comment type="similarity">
    <text evidence="2">In the N-terminal section; belongs to the phytochrome family.</text>
</comment>
<dbReference type="SMART" id="SM00388">
    <property type="entry name" value="HisKA"/>
    <property type="match status" value="1"/>
</dbReference>
<dbReference type="Pfam" id="PF00072">
    <property type="entry name" value="Response_reg"/>
    <property type="match status" value="1"/>
</dbReference>
<dbReference type="RefSeq" id="WP_090171841.1">
    <property type="nucleotide sequence ID" value="NZ_FMXR01000005.1"/>
</dbReference>
<evidence type="ECO:0000256" key="10">
    <source>
        <dbReference type="PROSITE-ProRule" id="PRU00169"/>
    </source>
</evidence>
<dbReference type="InterPro" id="IPR003594">
    <property type="entry name" value="HATPase_dom"/>
</dbReference>
<dbReference type="InterPro" id="IPR036890">
    <property type="entry name" value="HATPase_C_sf"/>
</dbReference>
<feature type="modified residue" description="4-aspartylphosphate" evidence="10">
    <location>
        <position position="696"/>
    </location>
</feature>
<dbReference type="InterPro" id="IPR036641">
    <property type="entry name" value="HPT_dom_sf"/>
</dbReference>
<dbReference type="InterPro" id="IPR036097">
    <property type="entry name" value="HisK_dim/P_sf"/>
</dbReference>
<feature type="transmembrane region" description="Helical" evidence="11">
    <location>
        <begin position="208"/>
        <end position="230"/>
    </location>
</feature>
<keyword evidence="7" id="KW-0902">Two-component regulatory system</keyword>
<evidence type="ECO:0000256" key="9">
    <source>
        <dbReference type="ARBA" id="ARBA00074306"/>
    </source>
</evidence>
<dbReference type="GO" id="GO:0000155">
    <property type="term" value="F:phosphorelay sensor kinase activity"/>
    <property type="evidence" value="ECO:0007669"/>
    <property type="project" value="InterPro"/>
</dbReference>
<evidence type="ECO:0000259" key="12">
    <source>
        <dbReference type="PROSITE" id="PS50109"/>
    </source>
</evidence>
<dbReference type="InterPro" id="IPR001789">
    <property type="entry name" value="Sig_transdc_resp-reg_receiver"/>
</dbReference>
<dbReference type="PANTHER" id="PTHR45339:SF5">
    <property type="entry name" value="HISTIDINE KINASE"/>
    <property type="match status" value="1"/>
</dbReference>